<protein>
    <recommendedName>
        <fullName evidence="2 8">Shikimate dehydrogenase (NADP(+))</fullName>
        <shortName evidence="8">SDH</shortName>
        <ecNumber evidence="2 8">1.1.1.25</ecNumber>
    </recommendedName>
</protein>
<feature type="binding site" evidence="8">
    <location>
        <position position="219"/>
    </location>
    <ligand>
        <name>NADP(+)</name>
        <dbReference type="ChEBI" id="CHEBI:58349"/>
    </ligand>
</feature>
<dbReference type="OrthoDB" id="9792692at2"/>
<feature type="active site" description="Proton acceptor" evidence="8">
    <location>
        <position position="66"/>
    </location>
</feature>
<dbReference type="PANTHER" id="PTHR21089:SF1">
    <property type="entry name" value="BIFUNCTIONAL 3-DEHYDROQUINATE DEHYDRATASE_SHIKIMATE DEHYDROGENASE, CHLOROPLASTIC"/>
    <property type="match status" value="1"/>
</dbReference>
<dbReference type="GO" id="GO:0005829">
    <property type="term" value="C:cytosol"/>
    <property type="evidence" value="ECO:0007669"/>
    <property type="project" value="TreeGrafter"/>
</dbReference>
<dbReference type="Pfam" id="PF18317">
    <property type="entry name" value="SDH_C"/>
    <property type="match status" value="1"/>
</dbReference>
<comment type="pathway">
    <text evidence="1 8">Metabolic intermediate biosynthesis; chorismate biosynthesis; chorismate from D-erythrose 4-phosphate and phosphoenolpyruvate: step 4/7.</text>
</comment>
<dbReference type="SUPFAM" id="SSF53223">
    <property type="entry name" value="Aminoacid dehydrogenase-like, N-terminal domain"/>
    <property type="match status" value="1"/>
</dbReference>
<comment type="caution">
    <text evidence="8">Lacks conserved residue(s) required for the propagation of feature annotation.</text>
</comment>
<evidence type="ECO:0000256" key="3">
    <source>
        <dbReference type="ARBA" id="ARBA00022605"/>
    </source>
</evidence>
<proteinExistence type="inferred from homology"/>
<evidence type="ECO:0000259" key="11">
    <source>
        <dbReference type="Pfam" id="PF18317"/>
    </source>
</evidence>
<comment type="function">
    <text evidence="8">Involved in the biosynthesis of the chorismate, which leads to the biosynthesis of aromatic amino acids. Catalyzes the reversible NADPH linked reduction of 3-dehydroshikimate (DHSA) to yield shikimate (SA).</text>
</comment>
<dbReference type="EC" id="1.1.1.25" evidence="2 8"/>
<dbReference type="RefSeq" id="WP_093072334.1">
    <property type="nucleotide sequence ID" value="NZ_BJVE01000069.1"/>
</dbReference>
<feature type="domain" description="SDH C-terminal" evidence="11">
    <location>
        <begin position="242"/>
        <end position="271"/>
    </location>
</feature>
<feature type="binding site" evidence="8">
    <location>
        <begin position="15"/>
        <end position="17"/>
    </location>
    <ligand>
        <name>shikimate</name>
        <dbReference type="ChEBI" id="CHEBI:36208"/>
    </ligand>
</feature>
<organism evidence="12 13">
    <name type="scientific">Salisediminibacterium halotolerans</name>
    <dbReference type="NCBI Taxonomy" id="517425"/>
    <lineage>
        <taxon>Bacteria</taxon>
        <taxon>Bacillati</taxon>
        <taxon>Bacillota</taxon>
        <taxon>Bacilli</taxon>
        <taxon>Bacillales</taxon>
        <taxon>Bacillaceae</taxon>
        <taxon>Salisediminibacterium</taxon>
    </lineage>
</organism>
<evidence type="ECO:0000256" key="5">
    <source>
        <dbReference type="ARBA" id="ARBA00023002"/>
    </source>
</evidence>
<evidence type="ECO:0000313" key="13">
    <source>
        <dbReference type="Proteomes" id="UP000199318"/>
    </source>
</evidence>
<dbReference type="Pfam" id="PF08501">
    <property type="entry name" value="Shikimate_dh_N"/>
    <property type="match status" value="1"/>
</dbReference>
<name>A0A1H9S496_9BACI</name>
<dbReference type="InterPro" id="IPR036291">
    <property type="entry name" value="NAD(P)-bd_dom_sf"/>
</dbReference>
<feature type="binding site" evidence="8">
    <location>
        <position position="102"/>
    </location>
    <ligand>
        <name>shikimate</name>
        <dbReference type="ChEBI" id="CHEBI:36208"/>
    </ligand>
</feature>
<evidence type="ECO:0000256" key="6">
    <source>
        <dbReference type="ARBA" id="ARBA00023141"/>
    </source>
</evidence>
<dbReference type="InterPro" id="IPR022893">
    <property type="entry name" value="Shikimate_DH_fam"/>
</dbReference>
<accession>A0A1H9S496</accession>
<keyword evidence="3 8" id="KW-0028">Amino-acid biosynthesis</keyword>
<reference evidence="13" key="1">
    <citation type="submission" date="2016-10" db="EMBL/GenBank/DDBJ databases">
        <authorList>
            <person name="de Groot N.N."/>
        </authorList>
    </citation>
    <scope>NUCLEOTIDE SEQUENCE [LARGE SCALE GENOMIC DNA]</scope>
    <source>
        <strain evidence="13">10nlg</strain>
    </source>
</reference>
<keyword evidence="4 8" id="KW-0521">NADP</keyword>
<feature type="domain" description="Shikimate dehydrogenase substrate binding N-terminal" evidence="10">
    <location>
        <begin position="7"/>
        <end position="89"/>
    </location>
</feature>
<keyword evidence="13" id="KW-1185">Reference proteome</keyword>
<evidence type="ECO:0000313" key="12">
    <source>
        <dbReference type="EMBL" id="SER79748.1"/>
    </source>
</evidence>
<keyword evidence="6 8" id="KW-0057">Aromatic amino acid biosynthesis</keyword>
<dbReference type="GO" id="GO:0009423">
    <property type="term" value="P:chorismate biosynthetic process"/>
    <property type="evidence" value="ECO:0007669"/>
    <property type="project" value="UniProtKB-UniRule"/>
</dbReference>
<dbReference type="GO" id="GO:0019632">
    <property type="term" value="P:shikimate metabolic process"/>
    <property type="evidence" value="ECO:0007669"/>
    <property type="project" value="InterPro"/>
</dbReference>
<sequence>MKKVFGVIGDPIAHSMSPVMHEAAFEAAGFDGAYHKFHVSPERLKDAMTGIRGLGLGGVNVTIPHKVTVMDYLDEIDPLAEKIGAVNTVVNENERLIGYNTDGEGFYTGLEPLLPKPVESMRVLIIGAGGAARAVAMTLAEHGAGELYITNRTEPKAAELAKACRSYVDTRSLTLTLAQARLTEFDLIINTTSVGMSPDTDRIPISLEMLGKRSVVCDLIYHPLETRFLAQSKKQGALTQNGLSMFVNQGALAFERWTNERAPREAMRQRVIQELGGS</sequence>
<comment type="subunit">
    <text evidence="8">Homodimer.</text>
</comment>
<comment type="similarity">
    <text evidence="8">Belongs to the shikimate dehydrogenase family.</text>
</comment>
<dbReference type="InterPro" id="IPR011342">
    <property type="entry name" value="Shikimate_DH"/>
</dbReference>
<dbReference type="PANTHER" id="PTHR21089">
    <property type="entry name" value="SHIKIMATE DEHYDROGENASE"/>
    <property type="match status" value="1"/>
</dbReference>
<evidence type="ECO:0000256" key="4">
    <source>
        <dbReference type="ARBA" id="ARBA00022857"/>
    </source>
</evidence>
<evidence type="ECO:0000256" key="1">
    <source>
        <dbReference type="ARBA" id="ARBA00004871"/>
    </source>
</evidence>
<dbReference type="InterPro" id="IPR041121">
    <property type="entry name" value="SDH_C"/>
</dbReference>
<feature type="binding site" evidence="8">
    <location>
        <begin position="151"/>
        <end position="156"/>
    </location>
    <ligand>
        <name>NADP(+)</name>
        <dbReference type="ChEBI" id="CHEBI:58349"/>
    </ligand>
</feature>
<keyword evidence="5 8" id="KW-0560">Oxidoreductase</keyword>
<dbReference type="InterPro" id="IPR006151">
    <property type="entry name" value="Shikm_DH/Glu-tRNA_Rdtase"/>
</dbReference>
<evidence type="ECO:0000256" key="7">
    <source>
        <dbReference type="ARBA" id="ARBA00049442"/>
    </source>
</evidence>
<dbReference type="SUPFAM" id="SSF51735">
    <property type="entry name" value="NAD(P)-binding Rossmann-fold domains"/>
    <property type="match status" value="1"/>
</dbReference>
<dbReference type="Proteomes" id="UP000199318">
    <property type="component" value="Unassembled WGS sequence"/>
</dbReference>
<feature type="binding site" evidence="8">
    <location>
        <position position="87"/>
    </location>
    <ligand>
        <name>shikimate</name>
        <dbReference type="ChEBI" id="CHEBI:36208"/>
    </ligand>
</feature>
<dbReference type="EMBL" id="FOGV01000006">
    <property type="protein sequence ID" value="SER79748.1"/>
    <property type="molecule type" value="Genomic_DNA"/>
</dbReference>
<dbReference type="GO" id="GO:0008652">
    <property type="term" value="P:amino acid biosynthetic process"/>
    <property type="evidence" value="ECO:0007669"/>
    <property type="project" value="UniProtKB-KW"/>
</dbReference>
<dbReference type="AlphaFoldDB" id="A0A1H9S496"/>
<evidence type="ECO:0000259" key="9">
    <source>
        <dbReference type="Pfam" id="PF01488"/>
    </source>
</evidence>
<dbReference type="Pfam" id="PF01488">
    <property type="entry name" value="Shikimate_DH"/>
    <property type="match status" value="1"/>
</dbReference>
<feature type="binding site" evidence="8">
    <location>
        <position position="249"/>
    </location>
    <ligand>
        <name>shikimate</name>
        <dbReference type="ChEBI" id="CHEBI:36208"/>
    </ligand>
</feature>
<dbReference type="GO" id="GO:0009073">
    <property type="term" value="P:aromatic amino acid family biosynthetic process"/>
    <property type="evidence" value="ECO:0007669"/>
    <property type="project" value="UniProtKB-KW"/>
</dbReference>
<dbReference type="NCBIfam" id="NF001319">
    <property type="entry name" value="PRK00258.3-3"/>
    <property type="match status" value="1"/>
</dbReference>
<evidence type="ECO:0000256" key="8">
    <source>
        <dbReference type="HAMAP-Rule" id="MF_00222"/>
    </source>
</evidence>
<evidence type="ECO:0000259" key="10">
    <source>
        <dbReference type="Pfam" id="PF08501"/>
    </source>
</evidence>
<feature type="binding site" evidence="8">
    <location>
        <position position="62"/>
    </location>
    <ligand>
        <name>shikimate</name>
        <dbReference type="ChEBI" id="CHEBI:36208"/>
    </ligand>
</feature>
<feature type="binding site" evidence="8">
    <location>
        <position position="242"/>
    </location>
    <ligand>
        <name>NADP(+)</name>
        <dbReference type="ChEBI" id="CHEBI:58349"/>
    </ligand>
</feature>
<dbReference type="InterPro" id="IPR046346">
    <property type="entry name" value="Aminoacid_DH-like_N_sf"/>
</dbReference>
<dbReference type="STRING" id="1464123.SAMN05444126_10637"/>
<comment type="catalytic activity">
    <reaction evidence="7 8">
        <text>shikimate + NADP(+) = 3-dehydroshikimate + NADPH + H(+)</text>
        <dbReference type="Rhea" id="RHEA:17737"/>
        <dbReference type="ChEBI" id="CHEBI:15378"/>
        <dbReference type="ChEBI" id="CHEBI:16630"/>
        <dbReference type="ChEBI" id="CHEBI:36208"/>
        <dbReference type="ChEBI" id="CHEBI:57783"/>
        <dbReference type="ChEBI" id="CHEBI:58349"/>
        <dbReference type="EC" id="1.1.1.25"/>
    </reaction>
</comment>
<dbReference type="GO" id="GO:0004764">
    <property type="term" value="F:shikimate 3-dehydrogenase (NADP+) activity"/>
    <property type="evidence" value="ECO:0007669"/>
    <property type="project" value="UniProtKB-UniRule"/>
</dbReference>
<feature type="binding site" evidence="8">
    <location>
        <position position="221"/>
    </location>
    <ligand>
        <name>shikimate</name>
        <dbReference type="ChEBI" id="CHEBI:36208"/>
    </ligand>
</feature>
<dbReference type="Gene3D" id="3.40.50.10860">
    <property type="entry name" value="Leucine Dehydrogenase, chain A, domain 1"/>
    <property type="match status" value="1"/>
</dbReference>
<evidence type="ECO:0000256" key="2">
    <source>
        <dbReference type="ARBA" id="ARBA00012962"/>
    </source>
</evidence>
<gene>
    <name evidence="8" type="primary">aroE</name>
    <name evidence="12" type="ORF">SAMN05444126_10637</name>
</gene>
<dbReference type="InterPro" id="IPR013708">
    <property type="entry name" value="Shikimate_DH-bd_N"/>
</dbReference>
<dbReference type="UniPathway" id="UPA00053">
    <property type="reaction ID" value="UER00087"/>
</dbReference>
<dbReference type="Gene3D" id="3.40.50.720">
    <property type="entry name" value="NAD(P)-binding Rossmann-like Domain"/>
    <property type="match status" value="1"/>
</dbReference>
<dbReference type="HAMAP" id="MF_00222">
    <property type="entry name" value="Shikimate_DH_AroE"/>
    <property type="match status" value="1"/>
</dbReference>
<comment type="caution">
    <text evidence="12">The sequence shown here is derived from an EMBL/GenBank/DDBJ whole genome shotgun (WGS) entry which is preliminary data.</text>
</comment>
<dbReference type="NCBIfam" id="TIGR00507">
    <property type="entry name" value="aroE"/>
    <property type="match status" value="1"/>
</dbReference>
<feature type="domain" description="Quinate/shikimate 5-dehydrogenase/glutamyl-tRNA reductase" evidence="9">
    <location>
        <begin position="118"/>
        <end position="193"/>
    </location>
</feature>
<feature type="binding site" evidence="8">
    <location>
        <begin position="127"/>
        <end position="131"/>
    </location>
    <ligand>
        <name>NADP(+)</name>
        <dbReference type="ChEBI" id="CHEBI:58349"/>
    </ligand>
</feature>
<dbReference type="GO" id="GO:0050661">
    <property type="term" value="F:NADP binding"/>
    <property type="evidence" value="ECO:0007669"/>
    <property type="project" value="InterPro"/>
</dbReference>
<dbReference type="CDD" id="cd01065">
    <property type="entry name" value="NAD_bind_Shikimate_DH"/>
    <property type="match status" value="1"/>
</dbReference>